<evidence type="ECO:0000256" key="2">
    <source>
        <dbReference type="ARBA" id="ARBA00023277"/>
    </source>
</evidence>
<dbReference type="CDD" id="cd10796">
    <property type="entry name" value="GH57N_APU"/>
    <property type="match status" value="1"/>
</dbReference>
<evidence type="ECO:0000313" key="6">
    <source>
        <dbReference type="EMBL" id="KDN95265.1"/>
    </source>
</evidence>
<dbReference type="Proteomes" id="UP000027341">
    <property type="component" value="Unassembled WGS sequence"/>
</dbReference>
<dbReference type="PANTHER" id="PTHR36306:SF1">
    <property type="entry name" value="ALPHA-AMYLASE-RELATED"/>
    <property type="match status" value="1"/>
</dbReference>
<reference evidence="6 7" key="1">
    <citation type="submission" date="2014-04" db="EMBL/GenBank/DDBJ databases">
        <title>Draft genome sequence of Hydrogenovibrio marinus MH-110, a model organism for aerobic H2 metabolism.</title>
        <authorList>
            <person name="Cha H.J."/>
            <person name="Jo B.H."/>
            <person name="Hwang B.H."/>
        </authorList>
    </citation>
    <scope>NUCLEOTIDE SEQUENCE [LARGE SCALE GENOMIC DNA]</scope>
    <source>
        <strain evidence="6 7">MH-110</strain>
    </source>
</reference>
<evidence type="ECO:0000256" key="3">
    <source>
        <dbReference type="RuleBase" id="RU361196"/>
    </source>
</evidence>
<dbReference type="GO" id="GO:0005975">
    <property type="term" value="P:carbohydrate metabolic process"/>
    <property type="evidence" value="ECO:0007669"/>
    <property type="project" value="InterPro"/>
</dbReference>
<feature type="domain" description="Glycoside hydrolase family 57 N-terminal" evidence="5">
    <location>
        <begin position="10"/>
        <end position="445"/>
    </location>
</feature>
<evidence type="ECO:0000256" key="4">
    <source>
        <dbReference type="SAM" id="MobiDB-lite"/>
    </source>
</evidence>
<name>A0A066ZYU9_HYDMR</name>
<evidence type="ECO:0000313" key="7">
    <source>
        <dbReference type="Proteomes" id="UP000027341"/>
    </source>
</evidence>
<dbReference type="InterPro" id="IPR027291">
    <property type="entry name" value="Glyco_hydro_38_N_sf"/>
</dbReference>
<keyword evidence="7" id="KW-1185">Reference proteome</keyword>
<dbReference type="InterPro" id="IPR011330">
    <property type="entry name" value="Glyco_hydro/deAcase_b/a-brl"/>
</dbReference>
<gene>
    <name evidence="6" type="ORF">EI16_02875</name>
</gene>
<dbReference type="SUPFAM" id="SSF88713">
    <property type="entry name" value="Glycoside hydrolase/deacetylase"/>
    <property type="match status" value="1"/>
</dbReference>
<proteinExistence type="inferred from homology"/>
<organism evidence="6 7">
    <name type="scientific">Hydrogenovibrio marinus</name>
    <dbReference type="NCBI Taxonomy" id="28885"/>
    <lineage>
        <taxon>Bacteria</taxon>
        <taxon>Pseudomonadati</taxon>
        <taxon>Pseudomonadota</taxon>
        <taxon>Gammaproteobacteria</taxon>
        <taxon>Thiotrichales</taxon>
        <taxon>Piscirickettsiaceae</taxon>
        <taxon>Hydrogenovibrio</taxon>
    </lineage>
</organism>
<dbReference type="Gene3D" id="3.20.110.10">
    <property type="entry name" value="Glycoside hydrolase 38, N terminal domain"/>
    <property type="match status" value="1"/>
</dbReference>
<dbReference type="Pfam" id="PF03065">
    <property type="entry name" value="Glyco_hydro_57"/>
    <property type="match status" value="1"/>
</dbReference>
<dbReference type="AlphaFoldDB" id="A0A066ZYU9"/>
<dbReference type="PANTHER" id="PTHR36306">
    <property type="entry name" value="ALPHA-AMYLASE-RELATED-RELATED"/>
    <property type="match status" value="1"/>
</dbReference>
<dbReference type="STRING" id="28885.EI16_02875"/>
<dbReference type="GO" id="GO:0016787">
    <property type="term" value="F:hydrolase activity"/>
    <property type="evidence" value="ECO:0007669"/>
    <property type="project" value="UniProtKB-KW"/>
</dbReference>
<keyword evidence="6" id="KW-0378">Hydrolase</keyword>
<protein>
    <submittedName>
        <fullName evidence="6">Glycoside hydrolase</fullName>
    </submittedName>
</protein>
<feature type="region of interest" description="Disordered" evidence="4">
    <location>
        <begin position="558"/>
        <end position="577"/>
    </location>
</feature>
<comment type="similarity">
    <text evidence="1 3">Belongs to the glycosyl hydrolase 57 family.</text>
</comment>
<comment type="caution">
    <text evidence="6">The sequence shown here is derived from an EMBL/GenBank/DDBJ whole genome shotgun (WGS) entry which is preliminary data.</text>
</comment>
<dbReference type="RefSeq" id="WP_029909210.1">
    <property type="nucleotide sequence ID" value="NZ_AP020335.1"/>
</dbReference>
<evidence type="ECO:0000256" key="1">
    <source>
        <dbReference type="ARBA" id="ARBA00006821"/>
    </source>
</evidence>
<dbReference type="InterPro" id="IPR004300">
    <property type="entry name" value="Glyco_hydro_57_N"/>
</dbReference>
<dbReference type="InterPro" id="IPR052046">
    <property type="entry name" value="GH57_Enzymes"/>
</dbReference>
<keyword evidence="2 3" id="KW-0119">Carbohydrate metabolism</keyword>
<sequence length="577" mass="66107">MENKKLKLVICWHMHQPHYRDGLDGLYRLPWVYLHGIKDYTDMVAHLENCPKARVVVNFAPVLLEQMDDYAKQMRDWLASDVAMCDPLLNWVSGENAISTDLEQRFEIVQACQKAFAPTMIDPYPAFKSLIMMSQCDENTPFEESKGLSYFNDQFFIDLLMWYHLTWMGTSLRLKDDRVKALIKKGNLGQHFSPEDQRTLIKVMADAIEGIIPRYRALMESGQIEISMTPYGHPIVPLLIDFNSMKDALPHAPMPLSDAYPDGYERAKWHMEKGFEVYEHYFGTKPKGVWLSEGAISSASVGLLDHYGIQWTASGEGVWRHSCEASHLDHHDIASKRALYQPLQHASQKCAMFFRDDGLSDLIGFQYKDWKPEDAANNFLHNLHNIAEFLGDKVEDHVVSVILDGENAWEYYPENAYYFLRTLYEKLGKDERIDMTTFSDALAQEIPLRHLPILKAGSWVYGSFSTWIGEPDKNAGWDLLVEAKQTYDKVVASGTLTASQKQAVTEQLAICEGSDWFWWFGDYNPAGSVKDFDQLYRRHLEKLYQLLGERPPEQLQIPLSQGGGEMDNGGVMQRGIS</sequence>
<dbReference type="EMBL" id="JMIU01000001">
    <property type="protein sequence ID" value="KDN95265.1"/>
    <property type="molecule type" value="Genomic_DNA"/>
</dbReference>
<accession>A0A066ZYU9</accession>
<evidence type="ECO:0000259" key="5">
    <source>
        <dbReference type="Pfam" id="PF03065"/>
    </source>
</evidence>